<dbReference type="InterPro" id="IPR029044">
    <property type="entry name" value="Nucleotide-diphossugar_trans"/>
</dbReference>
<keyword evidence="2" id="KW-0328">Glycosyltransferase</keyword>
<keyword evidence="2" id="KW-0812">Transmembrane</keyword>
<dbReference type="InterPro" id="IPR005069">
    <property type="entry name" value="Nucl-diP-sugar_transferase"/>
</dbReference>
<sequence length="360" mass="40531">MNRLLITCIFSCVALHFTLKCAADEYDLSNNFGRYLRENTHNLPGLASYAADGGIVVTSIFSRGYREIAANFMYSLVRFGQVHRVLMATFEESSLLECLSLGFICFDASGLLKESLSTNQDIQYGSAQYHKLMWTKPLVINALLQLNYNVLYSDLDTVWFKGAIRSMSTPALLYDADVVGMNDGNAGYPNAGNMFLKANNRTRRLLDSWLKEGQKGSGQSDGHLREDKHDQDGLRDIKQAAWDTCNSSDSCLKIRGDEATLIASVWLHPWHGCPWDNSGSNFCLDTKFAYLHIFCTNQGVPAKTKMAKELGLWFLHSDAASIHFRGARWDALIDYKIQHELDQKDPMKVLPCPRDALVWT</sequence>
<gene>
    <name evidence="5" type="ORF">CEUSTIGMA_g10702.t1</name>
</gene>
<evidence type="ECO:0000313" key="5">
    <source>
        <dbReference type="EMBL" id="GAX83276.1"/>
    </source>
</evidence>
<dbReference type="GO" id="GO:0000139">
    <property type="term" value="C:Golgi membrane"/>
    <property type="evidence" value="ECO:0007669"/>
    <property type="project" value="UniProtKB-SubCell"/>
</dbReference>
<dbReference type="AlphaFoldDB" id="A0A250XJT5"/>
<keyword evidence="3" id="KW-0732">Signal</keyword>
<evidence type="ECO:0000313" key="6">
    <source>
        <dbReference type="Proteomes" id="UP000232323"/>
    </source>
</evidence>
<dbReference type="OrthoDB" id="526787at2759"/>
<dbReference type="STRING" id="1157962.A0A250XJT5"/>
<name>A0A250XJT5_9CHLO</name>
<dbReference type="Proteomes" id="UP000232323">
    <property type="component" value="Unassembled WGS sequence"/>
</dbReference>
<dbReference type="Pfam" id="PF03407">
    <property type="entry name" value="Nucleotid_trans"/>
    <property type="match status" value="1"/>
</dbReference>
<organism evidence="5 6">
    <name type="scientific">Chlamydomonas eustigma</name>
    <dbReference type="NCBI Taxonomy" id="1157962"/>
    <lineage>
        <taxon>Eukaryota</taxon>
        <taxon>Viridiplantae</taxon>
        <taxon>Chlorophyta</taxon>
        <taxon>core chlorophytes</taxon>
        <taxon>Chlorophyceae</taxon>
        <taxon>CS clade</taxon>
        <taxon>Chlamydomonadales</taxon>
        <taxon>Chlamydomonadaceae</taxon>
        <taxon>Chlamydomonas</taxon>
    </lineage>
</organism>
<evidence type="ECO:0000259" key="4">
    <source>
        <dbReference type="Pfam" id="PF03407"/>
    </source>
</evidence>
<dbReference type="SUPFAM" id="SSF53448">
    <property type="entry name" value="Nucleotide-diphospho-sugar transferases"/>
    <property type="match status" value="1"/>
</dbReference>
<dbReference type="PANTHER" id="PTHR47032:SF1">
    <property type="entry name" value="UDP-D-XYLOSE:L-FUCOSE ALPHA-1,3-D-XYLOSYLTRANSFERASE-RELATED"/>
    <property type="match status" value="1"/>
</dbReference>
<keyword evidence="2" id="KW-0333">Golgi apparatus</keyword>
<evidence type="ECO:0000256" key="1">
    <source>
        <dbReference type="ARBA" id="ARBA00007033"/>
    </source>
</evidence>
<keyword evidence="2" id="KW-0735">Signal-anchor</keyword>
<feature type="chain" id="PRO_5012490601" description="Glycosyltransferase" evidence="3">
    <location>
        <begin position="24"/>
        <end position="360"/>
    </location>
</feature>
<reference evidence="5 6" key="1">
    <citation type="submission" date="2017-08" db="EMBL/GenBank/DDBJ databases">
        <title>Acidophilic green algal genome provides insights into adaptation to an acidic environment.</title>
        <authorList>
            <person name="Hirooka S."/>
            <person name="Hirose Y."/>
            <person name="Kanesaki Y."/>
            <person name="Higuchi S."/>
            <person name="Fujiwara T."/>
            <person name="Onuma R."/>
            <person name="Era A."/>
            <person name="Ohbayashi R."/>
            <person name="Uzuka A."/>
            <person name="Nozaki H."/>
            <person name="Yoshikawa H."/>
            <person name="Miyagishima S.Y."/>
        </authorList>
    </citation>
    <scope>NUCLEOTIDE SEQUENCE [LARGE SCALE GENOMIC DNA]</scope>
    <source>
        <strain evidence="5 6">NIES-2499</strain>
    </source>
</reference>
<proteinExistence type="inferred from homology"/>
<feature type="signal peptide" evidence="3">
    <location>
        <begin position="1"/>
        <end position="23"/>
    </location>
</feature>
<dbReference type="PANTHER" id="PTHR47032">
    <property type="entry name" value="UDP-D-XYLOSE:L-FUCOSE ALPHA-1,3-D-XYLOSYLTRANSFERASE-RELATED"/>
    <property type="match status" value="1"/>
</dbReference>
<keyword evidence="2" id="KW-0808">Transferase</keyword>
<dbReference type="EC" id="2.4.2.-" evidence="2"/>
<dbReference type="GO" id="GO:0016757">
    <property type="term" value="F:glycosyltransferase activity"/>
    <property type="evidence" value="ECO:0007669"/>
    <property type="project" value="UniProtKB-KW"/>
</dbReference>
<protein>
    <recommendedName>
        <fullName evidence="2">Glycosyltransferase</fullName>
        <ecNumber evidence="2">2.4.2.-</ecNumber>
    </recommendedName>
</protein>
<evidence type="ECO:0000256" key="2">
    <source>
        <dbReference type="RuleBase" id="RU363055"/>
    </source>
</evidence>
<comment type="subcellular location">
    <subcellularLocation>
        <location evidence="2">Golgi apparatus membrane</location>
        <topology evidence="2">Single-pass type II membrane protein</topology>
    </subcellularLocation>
</comment>
<feature type="domain" description="Nucleotide-diphospho-sugar transferase" evidence="4">
    <location>
        <begin position="82"/>
        <end position="240"/>
    </location>
</feature>
<comment type="similarity">
    <text evidence="1 2">Belongs to the glycosyltransferase 77 family.</text>
</comment>
<dbReference type="EMBL" id="BEGY01000095">
    <property type="protein sequence ID" value="GAX83276.1"/>
    <property type="molecule type" value="Genomic_DNA"/>
</dbReference>
<accession>A0A250XJT5</accession>
<dbReference type="InterPro" id="IPR052636">
    <property type="entry name" value="UDP-D-xylose:L-fucose_XylT"/>
</dbReference>
<dbReference type="GO" id="GO:0071555">
    <property type="term" value="P:cell wall organization"/>
    <property type="evidence" value="ECO:0007669"/>
    <property type="project" value="UniProtKB-KW"/>
</dbReference>
<keyword evidence="2" id="KW-0961">Cell wall biogenesis/degradation</keyword>
<keyword evidence="6" id="KW-1185">Reference proteome</keyword>
<evidence type="ECO:0000256" key="3">
    <source>
        <dbReference type="SAM" id="SignalP"/>
    </source>
</evidence>
<comment type="caution">
    <text evidence="5">The sequence shown here is derived from an EMBL/GenBank/DDBJ whole genome shotgun (WGS) entry which is preliminary data.</text>
</comment>